<protein>
    <submittedName>
        <fullName evidence="2">Uncharacterized protein</fullName>
    </submittedName>
</protein>
<organism evidence="2 3">
    <name type="scientific">Theileria parva</name>
    <name type="common">East coast fever infection agent</name>
    <dbReference type="NCBI Taxonomy" id="5875"/>
    <lineage>
        <taxon>Eukaryota</taxon>
        <taxon>Sar</taxon>
        <taxon>Alveolata</taxon>
        <taxon>Apicomplexa</taxon>
        <taxon>Aconoidasida</taxon>
        <taxon>Piroplasmida</taxon>
        <taxon>Theileriidae</taxon>
        <taxon>Theileria</taxon>
    </lineage>
</organism>
<gene>
    <name evidence="2" type="ordered locus">TP04_0887</name>
</gene>
<proteinExistence type="predicted"/>
<sequence length="216" mass="25915">MFNLLKFNDLIKFRIVRFEVKSLAVTVCPNHREQNQKRYSKNYCVKMEKSKYPQYIAILKDVKPVVIRKNSVLEDWEVINHLRHDIAKLLFQDIDNRVYSYLQCEVELKKLILRIIFGFDCSKLWFNGKLYWSLEDSEECPKEIQFDLEINRMYLYFPNYPMEWLDLEENQVDVDGIEGPVSTKRRIESDKRSPKKDKRVRINDSTPSKSSMDSNQ</sequence>
<evidence type="ECO:0000313" key="2">
    <source>
        <dbReference type="EMBL" id="EAN32241.1"/>
    </source>
</evidence>
<comment type="caution">
    <text evidence="2">The sequence shown here is derived from an EMBL/GenBank/DDBJ whole genome shotgun (WGS) entry which is preliminary data.</text>
</comment>
<feature type="compositionally biased region" description="Polar residues" evidence="1">
    <location>
        <begin position="203"/>
        <end position="216"/>
    </location>
</feature>
<dbReference type="GeneID" id="3501360"/>
<evidence type="ECO:0000313" key="3">
    <source>
        <dbReference type="Proteomes" id="UP000001949"/>
    </source>
</evidence>
<feature type="region of interest" description="Disordered" evidence="1">
    <location>
        <begin position="178"/>
        <end position="216"/>
    </location>
</feature>
<dbReference type="Proteomes" id="UP000001949">
    <property type="component" value="Unassembled WGS sequence"/>
</dbReference>
<dbReference type="KEGG" id="tpv:TP04_0887"/>
<accession>Q4N162</accession>
<dbReference type="EMBL" id="AAGK01000004">
    <property type="protein sequence ID" value="EAN32241.1"/>
    <property type="molecule type" value="Genomic_DNA"/>
</dbReference>
<dbReference type="VEuPathDB" id="PiroplasmaDB:TpMuguga_04g00887"/>
<dbReference type="InParanoid" id="Q4N162"/>
<keyword evidence="3" id="KW-1185">Reference proteome</keyword>
<dbReference type="RefSeq" id="XP_764524.1">
    <property type="nucleotide sequence ID" value="XM_759431.1"/>
</dbReference>
<name>Q4N162_THEPA</name>
<reference evidence="2 3" key="1">
    <citation type="journal article" date="2005" name="Science">
        <title>Genome sequence of Theileria parva, a bovine pathogen that transforms lymphocytes.</title>
        <authorList>
            <person name="Gardner M.J."/>
            <person name="Bishop R."/>
            <person name="Shah T."/>
            <person name="de Villiers E.P."/>
            <person name="Carlton J.M."/>
            <person name="Hall N."/>
            <person name="Ren Q."/>
            <person name="Paulsen I.T."/>
            <person name="Pain A."/>
            <person name="Berriman M."/>
            <person name="Wilson R.J.M."/>
            <person name="Sato S."/>
            <person name="Ralph S.A."/>
            <person name="Mann D.J."/>
            <person name="Xiong Z."/>
            <person name="Shallom S.J."/>
            <person name="Weidman J."/>
            <person name="Jiang L."/>
            <person name="Lynn J."/>
            <person name="Weaver B."/>
            <person name="Shoaibi A."/>
            <person name="Domingo A.R."/>
            <person name="Wasawo D."/>
            <person name="Crabtree J."/>
            <person name="Wortman J.R."/>
            <person name="Haas B."/>
            <person name="Angiuoli S.V."/>
            <person name="Creasy T.H."/>
            <person name="Lu C."/>
            <person name="Suh B."/>
            <person name="Silva J.C."/>
            <person name="Utterback T.R."/>
            <person name="Feldblyum T.V."/>
            <person name="Pertea M."/>
            <person name="Allen J."/>
            <person name="Nierman W.C."/>
            <person name="Taracha E.L.N."/>
            <person name="Salzberg S.L."/>
            <person name="White O.R."/>
            <person name="Fitzhugh H.A."/>
            <person name="Morzaria S."/>
            <person name="Venter J.C."/>
            <person name="Fraser C.M."/>
            <person name="Nene V."/>
        </authorList>
    </citation>
    <scope>NUCLEOTIDE SEQUENCE [LARGE SCALE GENOMIC DNA]</scope>
    <source>
        <strain evidence="2 3">Muguga</strain>
    </source>
</reference>
<dbReference type="AlphaFoldDB" id="Q4N162"/>
<evidence type="ECO:0000256" key="1">
    <source>
        <dbReference type="SAM" id="MobiDB-lite"/>
    </source>
</evidence>